<dbReference type="EMBL" id="NUJQ01000041">
    <property type="protein sequence ID" value="PGQ05947.1"/>
    <property type="molecule type" value="Genomic_DNA"/>
</dbReference>
<dbReference type="Pfam" id="PF22819">
    <property type="entry name" value="TcaA_5th"/>
    <property type="match status" value="1"/>
</dbReference>
<proteinExistence type="predicted"/>
<name>A0A2B1DUD1_BACCE</name>
<reference evidence="2 3" key="1">
    <citation type="submission" date="2017-09" db="EMBL/GenBank/DDBJ databases">
        <title>Large-scale bioinformatics analysis of Bacillus genomes uncovers conserved roles of natural products in bacterial physiology.</title>
        <authorList>
            <consortium name="Agbiome Team Llc"/>
            <person name="Bleich R.M."/>
            <person name="Grubbs K.J."/>
            <person name="Santa Maria K.C."/>
            <person name="Allen S.E."/>
            <person name="Farag S."/>
            <person name="Shank E.A."/>
            <person name="Bowers A."/>
        </authorList>
    </citation>
    <scope>NUCLEOTIDE SEQUENCE [LARGE SCALE GENOMIC DNA]</scope>
    <source>
        <strain evidence="2 3">AFS046104</strain>
    </source>
</reference>
<evidence type="ECO:0000313" key="3">
    <source>
        <dbReference type="Proteomes" id="UP000221438"/>
    </source>
</evidence>
<dbReference type="Proteomes" id="UP000221438">
    <property type="component" value="Unassembled WGS sequence"/>
</dbReference>
<dbReference type="InterPro" id="IPR054528">
    <property type="entry name" value="TcaA_5th"/>
</dbReference>
<protein>
    <recommendedName>
        <fullName evidence="1">TcaA protein NTF2-like domain-containing protein</fullName>
    </recommendedName>
</protein>
<evidence type="ECO:0000259" key="1">
    <source>
        <dbReference type="Pfam" id="PF22819"/>
    </source>
</evidence>
<accession>A0A2B1DUD1</accession>
<organism evidence="2 3">
    <name type="scientific">Bacillus cereus</name>
    <dbReference type="NCBI Taxonomy" id="1396"/>
    <lineage>
        <taxon>Bacteria</taxon>
        <taxon>Bacillati</taxon>
        <taxon>Bacillota</taxon>
        <taxon>Bacilli</taxon>
        <taxon>Bacillales</taxon>
        <taxon>Bacillaceae</taxon>
        <taxon>Bacillus</taxon>
        <taxon>Bacillus cereus group</taxon>
    </lineage>
</organism>
<dbReference type="RefSeq" id="WP_097830096.1">
    <property type="nucleotide sequence ID" value="NZ_CP089518.1"/>
</dbReference>
<feature type="domain" description="TcaA protein NTF2-like" evidence="1">
    <location>
        <begin position="25"/>
        <end position="137"/>
    </location>
</feature>
<comment type="caution">
    <text evidence="2">The sequence shown here is derived from an EMBL/GenBank/DDBJ whole genome shotgun (WGS) entry which is preliminary data.</text>
</comment>
<gene>
    <name evidence="2" type="ORF">COA08_23645</name>
</gene>
<dbReference type="AlphaFoldDB" id="A0A2B1DUD1"/>
<sequence length="164" mass="18943">MIKNSSVFKSLTVSEKEETATNSYEVVKEQLKDYSKNYVQAHNEGDFSLVKKFYDEGTTTYVSTEDYIKHHTNKFKIDLYDITLQEAPERIGNSSTYNVKTDMEYRYDTKEKKIKEVVKNRTFQVTLTSNNQLIFNKTNAVGQSVCYNLNQPAGQNKIDCAETN</sequence>
<evidence type="ECO:0000313" key="2">
    <source>
        <dbReference type="EMBL" id="PGQ05947.1"/>
    </source>
</evidence>